<feature type="domain" description="CBS" evidence="3">
    <location>
        <begin position="75"/>
        <end position="130"/>
    </location>
</feature>
<accession>A0ABZ0PJT0</accession>
<reference evidence="4 5" key="1">
    <citation type="submission" date="2023-11" db="EMBL/GenBank/DDBJ databases">
        <title>Arctic aerobic anoxygenic photoheterotroph Sediminicoccus rosea KRV36 adapts its photosynthesis to long days of polar summer.</title>
        <authorList>
            <person name="Tomasch J."/>
            <person name="Kopejtka K."/>
            <person name="Bily T."/>
            <person name="Gardiner A.T."/>
            <person name="Gardian Z."/>
            <person name="Shivaramu S."/>
            <person name="Koblizek M."/>
            <person name="Engelhardt F."/>
            <person name="Kaftan D."/>
        </authorList>
    </citation>
    <scope>NUCLEOTIDE SEQUENCE [LARGE SCALE GENOMIC DNA]</scope>
    <source>
        <strain evidence="4 5">R-30</strain>
    </source>
</reference>
<keyword evidence="1" id="KW-0677">Repeat</keyword>
<evidence type="ECO:0000313" key="4">
    <source>
        <dbReference type="EMBL" id="WPB85390.1"/>
    </source>
</evidence>
<dbReference type="RefSeq" id="WP_318649359.1">
    <property type="nucleotide sequence ID" value="NZ_CP137852.1"/>
</dbReference>
<dbReference type="Proteomes" id="UP001305521">
    <property type="component" value="Chromosome"/>
</dbReference>
<proteinExistence type="predicted"/>
<evidence type="ECO:0000256" key="2">
    <source>
        <dbReference type="PROSITE-ProRule" id="PRU00703"/>
    </source>
</evidence>
<dbReference type="PANTHER" id="PTHR48108:SF26">
    <property type="entry name" value="CBS DOMAIN-CONTAINING PROTEIN DDB_G0289609"/>
    <property type="match status" value="1"/>
</dbReference>
<dbReference type="PROSITE" id="PS51371">
    <property type="entry name" value="CBS"/>
    <property type="match status" value="2"/>
</dbReference>
<protein>
    <submittedName>
        <fullName evidence="4">CBS domain-containing protein</fullName>
    </submittedName>
</protein>
<dbReference type="Gene3D" id="3.10.580.10">
    <property type="entry name" value="CBS-domain"/>
    <property type="match status" value="1"/>
</dbReference>
<evidence type="ECO:0000313" key="5">
    <source>
        <dbReference type="Proteomes" id="UP001305521"/>
    </source>
</evidence>
<gene>
    <name evidence="4" type="ORF">R9Z33_00615</name>
</gene>
<dbReference type="PANTHER" id="PTHR48108">
    <property type="entry name" value="CBS DOMAIN-CONTAINING PROTEIN CBSX2, CHLOROPLASTIC"/>
    <property type="match status" value="1"/>
</dbReference>
<organism evidence="4 5">
    <name type="scientific">Sediminicoccus rosea</name>
    <dbReference type="NCBI Taxonomy" id="1225128"/>
    <lineage>
        <taxon>Bacteria</taxon>
        <taxon>Pseudomonadati</taxon>
        <taxon>Pseudomonadota</taxon>
        <taxon>Alphaproteobacteria</taxon>
        <taxon>Acetobacterales</taxon>
        <taxon>Roseomonadaceae</taxon>
        <taxon>Sediminicoccus</taxon>
    </lineage>
</organism>
<dbReference type="Pfam" id="PF00571">
    <property type="entry name" value="CBS"/>
    <property type="match status" value="2"/>
</dbReference>
<name>A0ABZ0PJT0_9PROT</name>
<keyword evidence="2" id="KW-0129">CBS domain</keyword>
<dbReference type="SUPFAM" id="SSF54631">
    <property type="entry name" value="CBS-domain pair"/>
    <property type="match status" value="1"/>
</dbReference>
<dbReference type="SMART" id="SM00116">
    <property type="entry name" value="CBS"/>
    <property type="match status" value="2"/>
</dbReference>
<keyword evidence="5" id="KW-1185">Reference proteome</keyword>
<sequence length="139" mass="15504">MQTRTMAEMVRHQNPLTLGPGATVQEACAAMHKRRVGAVLIVEGHRLLGIFTGRDAVHALAVGLDPQRTLVGQVMTAEPCCLSPHDRAHDALRLMTDGGFRHLPVVEDGHLLGIVSRYDFRTQEHRRMDEETGFFEVLR</sequence>
<evidence type="ECO:0000256" key="1">
    <source>
        <dbReference type="ARBA" id="ARBA00022737"/>
    </source>
</evidence>
<dbReference type="InterPro" id="IPR046342">
    <property type="entry name" value="CBS_dom_sf"/>
</dbReference>
<dbReference type="InterPro" id="IPR000644">
    <property type="entry name" value="CBS_dom"/>
</dbReference>
<dbReference type="EMBL" id="CP137852">
    <property type="protein sequence ID" value="WPB85390.1"/>
    <property type="molecule type" value="Genomic_DNA"/>
</dbReference>
<feature type="domain" description="CBS" evidence="3">
    <location>
        <begin position="9"/>
        <end position="66"/>
    </location>
</feature>
<evidence type="ECO:0000259" key="3">
    <source>
        <dbReference type="PROSITE" id="PS51371"/>
    </source>
</evidence>
<dbReference type="InterPro" id="IPR051462">
    <property type="entry name" value="CBS_domain-containing"/>
</dbReference>